<proteinExistence type="predicted"/>
<dbReference type="Proteomes" id="UP000028582">
    <property type="component" value="Unassembled WGS sequence"/>
</dbReference>
<evidence type="ECO:0000313" key="2">
    <source>
        <dbReference type="Proteomes" id="UP000028582"/>
    </source>
</evidence>
<gene>
    <name evidence="1" type="ORF">F444_21877</name>
</gene>
<comment type="caution">
    <text evidence="1">The sequence shown here is derived from an EMBL/GenBank/DDBJ whole genome shotgun (WGS) entry which is preliminary data.</text>
</comment>
<protein>
    <submittedName>
        <fullName evidence="1">Uncharacterized protein</fullName>
    </submittedName>
</protein>
<dbReference type="AlphaFoldDB" id="A0A080YZN5"/>
<name>A0A080YZN5_PHYNI</name>
<accession>A0A080YZN5</accession>
<organism evidence="1 2">
    <name type="scientific">Phytophthora nicotianae P1976</name>
    <dbReference type="NCBI Taxonomy" id="1317066"/>
    <lineage>
        <taxon>Eukaryota</taxon>
        <taxon>Sar</taxon>
        <taxon>Stramenopiles</taxon>
        <taxon>Oomycota</taxon>
        <taxon>Peronosporomycetes</taxon>
        <taxon>Peronosporales</taxon>
        <taxon>Peronosporaceae</taxon>
        <taxon>Phytophthora</taxon>
    </lineage>
</organism>
<reference evidence="1 2" key="1">
    <citation type="submission" date="2013-11" db="EMBL/GenBank/DDBJ databases">
        <title>The Genome Sequence of Phytophthora parasitica P1976.</title>
        <authorList>
            <consortium name="The Broad Institute Genomics Platform"/>
            <person name="Russ C."/>
            <person name="Tyler B."/>
            <person name="Panabieres F."/>
            <person name="Shan W."/>
            <person name="Tripathy S."/>
            <person name="Grunwald N."/>
            <person name="Machado M."/>
            <person name="Johnson C.S."/>
            <person name="Walker B."/>
            <person name="Young S."/>
            <person name="Zeng Q."/>
            <person name="Gargeya S."/>
            <person name="Fitzgerald M."/>
            <person name="Haas B."/>
            <person name="Abouelleil A."/>
            <person name="Allen A.W."/>
            <person name="Alvarado L."/>
            <person name="Arachchi H.M."/>
            <person name="Berlin A.M."/>
            <person name="Chapman S.B."/>
            <person name="Gainer-Dewar J."/>
            <person name="Goldberg J."/>
            <person name="Griggs A."/>
            <person name="Gujja S."/>
            <person name="Hansen M."/>
            <person name="Howarth C."/>
            <person name="Imamovic A."/>
            <person name="Ireland A."/>
            <person name="Larimer J."/>
            <person name="McCowan C."/>
            <person name="Murphy C."/>
            <person name="Pearson M."/>
            <person name="Poon T.W."/>
            <person name="Priest M."/>
            <person name="Roberts A."/>
            <person name="Saif S."/>
            <person name="Shea T."/>
            <person name="Sisk P."/>
            <person name="Sykes S."/>
            <person name="Wortman J."/>
            <person name="Nusbaum C."/>
            <person name="Birren B."/>
        </authorList>
    </citation>
    <scope>NUCLEOTIDE SEQUENCE [LARGE SCALE GENOMIC DNA]</scope>
    <source>
        <strain evidence="1 2">P1976</strain>
    </source>
</reference>
<evidence type="ECO:0000313" key="1">
    <source>
        <dbReference type="EMBL" id="ETO59846.1"/>
    </source>
</evidence>
<dbReference type="EMBL" id="ANJA01004035">
    <property type="protein sequence ID" value="ETO59846.1"/>
    <property type="molecule type" value="Genomic_DNA"/>
</dbReference>
<sequence>MPSFTARIHAPPPWMARNPDPTRRTVCSTTAHFQRQHRRPDREIHVLGLFICLTTPFRSPQCMSSERFDQFYGWLSAASGVCEQLEQDKSPVCLRITAAQAAISIPSLDCPCVIAQLGFTAC</sequence>